<organism evidence="6 7">
    <name type="scientific">[Propionibacterium] namnetense SK182B-JCVI</name>
    <dbReference type="NCBI Taxonomy" id="1051006"/>
    <lineage>
        <taxon>Bacteria</taxon>
        <taxon>Bacillati</taxon>
        <taxon>Actinomycetota</taxon>
        <taxon>Actinomycetes</taxon>
        <taxon>Propionibacteriales</taxon>
        <taxon>Propionibacteriaceae</taxon>
        <taxon>Cutibacterium</taxon>
    </lineage>
</organism>
<gene>
    <name evidence="6" type="ORF">HMPREF1162_1206</name>
</gene>
<dbReference type="PANTHER" id="PTHR10587:SF133">
    <property type="entry name" value="CHITIN DEACETYLASE 1-RELATED"/>
    <property type="match status" value="1"/>
</dbReference>
<dbReference type="PROSITE" id="PS51677">
    <property type="entry name" value="NODB"/>
    <property type="match status" value="1"/>
</dbReference>
<keyword evidence="4" id="KW-0732">Signal</keyword>
<dbReference type="EMBL" id="AFUN01000023">
    <property type="protein sequence ID" value="EGR97360.1"/>
    <property type="molecule type" value="Genomic_DNA"/>
</dbReference>
<dbReference type="eggNOG" id="COG0726">
    <property type="taxonomic scope" value="Bacteria"/>
</dbReference>
<proteinExistence type="predicted"/>
<name>F9NUK4_9ACTN</name>
<evidence type="ECO:0000259" key="5">
    <source>
        <dbReference type="PROSITE" id="PS51677"/>
    </source>
</evidence>
<protein>
    <submittedName>
        <fullName evidence="6">Polysaccharide deacetylase</fullName>
    </submittedName>
</protein>
<reference evidence="6 7" key="1">
    <citation type="submission" date="2011-07" db="EMBL/GenBank/DDBJ databases">
        <title>Genome Sequence of Propionibacterium acnes SK182B-JCVI.</title>
        <authorList>
            <person name="Durkin A.S."/>
            <person name="Madupu R."/>
            <person name="Hostetler J."/>
            <person name="Radune D."/>
            <person name="Torralba M."/>
            <person name="Methe B."/>
            <person name="Sutton G."/>
            <person name="Strausberg R.L."/>
            <person name="Nelson K.E."/>
        </authorList>
    </citation>
    <scope>NUCLEOTIDE SEQUENCE [LARGE SCALE GENOMIC DNA]</scope>
    <source>
        <strain evidence="6 7">SK182B-JCVI</strain>
    </source>
</reference>
<feature type="region of interest" description="Disordered" evidence="3">
    <location>
        <begin position="257"/>
        <end position="293"/>
    </location>
</feature>
<feature type="chain" id="PRO_5038499521" evidence="4">
    <location>
        <begin position="27"/>
        <end position="518"/>
    </location>
</feature>
<feature type="region of interest" description="Disordered" evidence="3">
    <location>
        <begin position="31"/>
        <end position="63"/>
    </location>
</feature>
<dbReference type="Gene3D" id="3.20.20.370">
    <property type="entry name" value="Glycoside hydrolase/deacetylase"/>
    <property type="match status" value="1"/>
</dbReference>
<dbReference type="Proteomes" id="UP000007832">
    <property type="component" value="Unassembled WGS sequence"/>
</dbReference>
<dbReference type="GO" id="GO:0016810">
    <property type="term" value="F:hydrolase activity, acting on carbon-nitrogen (but not peptide) bonds"/>
    <property type="evidence" value="ECO:0007669"/>
    <property type="project" value="InterPro"/>
</dbReference>
<feature type="domain" description="NodB homology" evidence="5">
    <location>
        <begin position="307"/>
        <end position="485"/>
    </location>
</feature>
<evidence type="ECO:0000256" key="1">
    <source>
        <dbReference type="ARBA" id="ARBA00022723"/>
    </source>
</evidence>
<dbReference type="AlphaFoldDB" id="F9NUK4"/>
<evidence type="ECO:0000313" key="6">
    <source>
        <dbReference type="EMBL" id="EGR97360.1"/>
    </source>
</evidence>
<dbReference type="GO" id="GO:0046872">
    <property type="term" value="F:metal ion binding"/>
    <property type="evidence" value="ECO:0007669"/>
    <property type="project" value="UniProtKB-KW"/>
</dbReference>
<dbReference type="PANTHER" id="PTHR10587">
    <property type="entry name" value="GLYCOSYL TRANSFERASE-RELATED"/>
    <property type="match status" value="1"/>
</dbReference>
<evidence type="ECO:0000313" key="7">
    <source>
        <dbReference type="Proteomes" id="UP000007832"/>
    </source>
</evidence>
<dbReference type="InterPro" id="IPR050248">
    <property type="entry name" value="Polysacc_deacetylase_ArnD"/>
</dbReference>
<feature type="signal peptide" evidence="4">
    <location>
        <begin position="1"/>
        <end position="26"/>
    </location>
</feature>
<keyword evidence="1" id="KW-0479">Metal-binding</keyword>
<dbReference type="InterPro" id="IPR002509">
    <property type="entry name" value="NODB_dom"/>
</dbReference>
<accession>F9NUK4</accession>
<dbReference type="SUPFAM" id="SSF88713">
    <property type="entry name" value="Glycoside hydrolase/deacetylase"/>
    <property type="match status" value="1"/>
</dbReference>
<dbReference type="PATRIC" id="fig|1051006.4.peg.846"/>
<dbReference type="Pfam" id="PF01522">
    <property type="entry name" value="Polysacc_deac_1"/>
    <property type="match status" value="1"/>
</dbReference>
<dbReference type="STRING" id="1574624.GCA_001642025_02089"/>
<dbReference type="GO" id="GO:0016020">
    <property type="term" value="C:membrane"/>
    <property type="evidence" value="ECO:0007669"/>
    <property type="project" value="TreeGrafter"/>
</dbReference>
<keyword evidence="2" id="KW-0378">Hydrolase</keyword>
<evidence type="ECO:0000256" key="4">
    <source>
        <dbReference type="SAM" id="SignalP"/>
    </source>
</evidence>
<dbReference type="CDD" id="cd10917">
    <property type="entry name" value="CE4_NodB_like_6s_7s"/>
    <property type="match status" value="1"/>
</dbReference>
<evidence type="ECO:0000256" key="2">
    <source>
        <dbReference type="ARBA" id="ARBA00022801"/>
    </source>
</evidence>
<evidence type="ECO:0000256" key="3">
    <source>
        <dbReference type="SAM" id="MobiDB-lite"/>
    </source>
</evidence>
<dbReference type="GO" id="GO:0005975">
    <property type="term" value="P:carbohydrate metabolic process"/>
    <property type="evidence" value="ECO:0007669"/>
    <property type="project" value="InterPro"/>
</dbReference>
<comment type="caution">
    <text evidence="6">The sequence shown here is derived from an EMBL/GenBank/DDBJ whole genome shotgun (WGS) entry which is preliminary data.</text>
</comment>
<sequence>MSASPRRAIRALAIALVALLPLGACSHDNGNPDASPSDIRSATKSTSVAADNVSGASMTSTSFQKPSDISIKVPTVTTARNLSQAIEVVGERALRGAAWDSATKVTMTGHFTSSTTDLLGVELQTDVAKGKKSSTSTTTLWYDATMEQTLSASALISWPGWPKFSQEVVKSAHADGLNGKKAEAALQQPQAPYGTGPALSFDSQGDLLVRFPAGAIDSVQRTVLIDSKVVSPMLSGLGQKALGASLHPTPFTGTPTANTTWFTKLKTSPKPADSPNTKPLPGDPATKTSGTPVHPSTAIGIDCIVEHCVALTYDDGPADTTAKVIDGFTDAKAAATFFQLGTNVNNHPDTSTLLAGSGFEVGSHTASNQTLTKLGPRGRATEITDAVNALSKLTGRPTMLFRPPYGAHNERIDAMMAKQNLAMINWAADSNDWQNRDPGKITKAVTQYAATYTQPIVVLHDTYQATADATSGLIEALRHKGMTLVTVSELTVNTGGLEAGKVYCRGTAVNQSGFGCHS</sequence>
<dbReference type="InterPro" id="IPR011330">
    <property type="entry name" value="Glyco_hydro/deAcase_b/a-brl"/>
</dbReference>